<dbReference type="PANTHER" id="PTHR23167">
    <property type="entry name" value="CALPONIN HOMOLOGY DOMAIN-CONTAINING PROTEIN DDB_G0272472-RELATED"/>
    <property type="match status" value="1"/>
</dbReference>
<dbReference type="InterPro" id="IPR036872">
    <property type="entry name" value="CH_dom_sf"/>
</dbReference>
<evidence type="ECO:0000256" key="1">
    <source>
        <dbReference type="ARBA" id="ARBA00022553"/>
    </source>
</evidence>
<dbReference type="PANTHER" id="PTHR23167:SF52">
    <property type="entry name" value="SMOOTHELIN"/>
    <property type="match status" value="1"/>
</dbReference>
<dbReference type="Ensembl" id="ENSSMRT00000009740.1">
    <property type="protein sequence ID" value="ENSSMRP00000008335.1"/>
    <property type="gene ID" value="ENSSMRG00000006673.1"/>
</dbReference>
<feature type="domain" description="Calponin-homology (CH)" evidence="5">
    <location>
        <begin position="391"/>
        <end position="497"/>
    </location>
</feature>
<dbReference type="PROSITE" id="PS50021">
    <property type="entry name" value="CH"/>
    <property type="match status" value="1"/>
</dbReference>
<evidence type="ECO:0000256" key="4">
    <source>
        <dbReference type="SAM" id="MobiDB-lite"/>
    </source>
</evidence>
<proteinExistence type="inferred from homology"/>
<organism evidence="6 7">
    <name type="scientific">Salvator merianae</name>
    <name type="common">Argentine black and white tegu</name>
    <name type="synonym">Tupinambis merianae</name>
    <dbReference type="NCBI Taxonomy" id="96440"/>
    <lineage>
        <taxon>Eukaryota</taxon>
        <taxon>Metazoa</taxon>
        <taxon>Chordata</taxon>
        <taxon>Craniata</taxon>
        <taxon>Vertebrata</taxon>
        <taxon>Euteleostomi</taxon>
        <taxon>Lepidosauria</taxon>
        <taxon>Squamata</taxon>
        <taxon>Bifurcata</taxon>
        <taxon>Unidentata</taxon>
        <taxon>Episquamata</taxon>
        <taxon>Laterata</taxon>
        <taxon>Teiioidea</taxon>
        <taxon>Teiidae</taxon>
        <taxon>Salvator</taxon>
    </lineage>
</organism>
<keyword evidence="7" id="KW-1185">Reference proteome</keyword>
<dbReference type="Pfam" id="PF00307">
    <property type="entry name" value="CH"/>
    <property type="match status" value="1"/>
</dbReference>
<feature type="region of interest" description="Disordered" evidence="4">
    <location>
        <begin position="91"/>
        <end position="178"/>
    </location>
</feature>
<dbReference type="CDD" id="cd21259">
    <property type="entry name" value="CH_SMTNB"/>
    <property type="match status" value="1"/>
</dbReference>
<dbReference type="Pfam" id="PF12510">
    <property type="entry name" value="Smoothelin"/>
    <property type="match status" value="1"/>
</dbReference>
<dbReference type="SMART" id="SM00033">
    <property type="entry name" value="CH"/>
    <property type="match status" value="1"/>
</dbReference>
<dbReference type="Proteomes" id="UP000694421">
    <property type="component" value="Unplaced"/>
</dbReference>
<keyword evidence="2" id="KW-0175">Coiled coil</keyword>
<feature type="compositionally biased region" description="Low complexity" evidence="4">
    <location>
        <begin position="298"/>
        <end position="308"/>
    </location>
</feature>
<feature type="compositionally biased region" description="Low complexity" evidence="4">
    <location>
        <begin position="232"/>
        <end position="242"/>
    </location>
</feature>
<sequence>MPGVADPGPGTMQELVSGDSLHQALQEIRQELQTWRQSVEQRVEEVLRLVRPLAAAVSNLREENAALWAEQERLGRSLDLLGLSLSEEKDPSTLLLESGDPCAHFRGTEEPGEPVAHPPTFSSTRRPSEVHLSHSGSLMEAEVPEQPRTIETVLSNGTEKERAQAPETQQRSRLSAEELSKIEEEDVLDRMLDQTSDFEERRLIRTAMRELRQRKREQREKDRNQKLQESKTTGGTRTMETTARQSTTSADGSAVSTVTKTQRLVHSNDGSKTSRTMTMESSYVKKSETDGNTFVQTKSSYSSSSSKKVGSIFEREDESPSRASSLAALERRQAEKKKELMKAQSLPKTSASQARKAMIEKLEKESGSPANPAMARVAVQRSASFGVPNANSIKQMLLDWCRAKTRGYEHVDIQNFSSSWSDGMAFCALVHNFFPEAFDYAQLSPQDRRRNFEMAFSAAETHAECPQLLDVEDMVRMREPDWKCVYTYIQEFYRCLVQKGLVKTKKS</sequence>
<dbReference type="Gene3D" id="1.10.418.10">
    <property type="entry name" value="Calponin-like domain"/>
    <property type="match status" value="1"/>
</dbReference>
<feature type="compositionally biased region" description="Basic and acidic residues" evidence="4">
    <location>
        <begin position="329"/>
        <end position="341"/>
    </location>
</feature>
<comment type="similarity">
    <text evidence="3">Belongs to the smoothelin family.</text>
</comment>
<reference evidence="6" key="1">
    <citation type="submission" date="2025-08" db="UniProtKB">
        <authorList>
            <consortium name="Ensembl"/>
        </authorList>
    </citation>
    <scope>IDENTIFICATION</scope>
</reference>
<feature type="compositionally biased region" description="Polar residues" evidence="4">
    <location>
        <begin position="243"/>
        <end position="281"/>
    </location>
</feature>
<dbReference type="FunFam" id="1.10.418.10:FF:000009">
    <property type="entry name" value="smoothelin isoform X2"/>
    <property type="match status" value="1"/>
</dbReference>
<evidence type="ECO:0000259" key="5">
    <source>
        <dbReference type="PROSITE" id="PS50021"/>
    </source>
</evidence>
<accession>A0A8D0BQ16</accession>
<evidence type="ECO:0000313" key="7">
    <source>
        <dbReference type="Proteomes" id="UP000694421"/>
    </source>
</evidence>
<protein>
    <submittedName>
        <fullName evidence="6">Smoothelin</fullName>
    </submittedName>
</protein>
<evidence type="ECO:0000256" key="2">
    <source>
        <dbReference type="ARBA" id="ARBA00023054"/>
    </source>
</evidence>
<reference evidence="6" key="2">
    <citation type="submission" date="2025-09" db="UniProtKB">
        <authorList>
            <consortium name="Ensembl"/>
        </authorList>
    </citation>
    <scope>IDENTIFICATION</scope>
</reference>
<name>A0A8D0BQ16_SALMN</name>
<evidence type="ECO:0000256" key="3">
    <source>
        <dbReference type="ARBA" id="ARBA00061655"/>
    </source>
</evidence>
<feature type="compositionally biased region" description="Basic and acidic residues" evidence="4">
    <location>
        <begin position="212"/>
        <end position="229"/>
    </location>
</feature>
<dbReference type="InterPro" id="IPR050540">
    <property type="entry name" value="F-actin_Monoox_Mical"/>
</dbReference>
<dbReference type="SUPFAM" id="SSF47576">
    <property type="entry name" value="Calponin-homology domain, CH-domain"/>
    <property type="match status" value="1"/>
</dbReference>
<feature type="region of interest" description="Disordered" evidence="4">
    <location>
        <begin position="212"/>
        <end position="357"/>
    </location>
</feature>
<dbReference type="GeneTree" id="ENSGT00940000161655"/>
<dbReference type="InterPro" id="IPR022189">
    <property type="entry name" value="SMTN"/>
</dbReference>
<dbReference type="InterPro" id="IPR001715">
    <property type="entry name" value="CH_dom"/>
</dbReference>
<keyword evidence="1" id="KW-0597">Phosphoprotein</keyword>
<evidence type="ECO:0000313" key="6">
    <source>
        <dbReference type="Ensembl" id="ENSSMRP00000008335.1"/>
    </source>
</evidence>
<dbReference type="AlphaFoldDB" id="A0A8D0BQ16"/>